<evidence type="ECO:0000313" key="4">
    <source>
        <dbReference type="Proteomes" id="UP000054560"/>
    </source>
</evidence>
<feature type="non-terminal residue" evidence="3">
    <location>
        <position position="1"/>
    </location>
</feature>
<dbReference type="SMART" id="SM00324">
    <property type="entry name" value="RhoGAP"/>
    <property type="match status" value="1"/>
</dbReference>
<dbReference type="GeneID" id="25911272"/>
<feature type="domain" description="Rho-GAP" evidence="2">
    <location>
        <begin position="156"/>
        <end position="339"/>
    </location>
</feature>
<dbReference type="EMBL" id="KQ242978">
    <property type="protein sequence ID" value="KNC76746.1"/>
    <property type="molecule type" value="Genomic_DNA"/>
</dbReference>
<sequence>EDYKGHALVTFSACRLPESSTIDHDKVLRYIINQLDKLHGEEYVLVYFHTGMHASHRPPMEWFYRAWDTISRTHRKSLHQAFVVHPTFWFKMVMGIARTFVSVKVWDKIEYIENLAELVKFIPYDEIDVPALVKHYDKTRNYDYDADKREFAQFGVPLAELVDESRPIPLVMTVTAEAVRETGLEVEGIFRKSGGLRRINLFKERFNQGHTVRFLEEDAIVAANLYKMFLRELPEPLIPQQIYEYLTTLTDLEESQYEYGAAQILSRLPEVNRLCLEHVVFLAQDVAVYSDINMMTVTNLAIVFGPNLGGPADMAGSMKALSHLTRFTKYIFSQKAASSFSQRRRIGDRNALSRKGAVFERKQNTS</sequence>
<dbReference type="InterPro" id="IPR000198">
    <property type="entry name" value="RhoGAP_dom"/>
</dbReference>
<reference evidence="3 4" key="1">
    <citation type="submission" date="2011-02" db="EMBL/GenBank/DDBJ databases">
        <title>The Genome Sequence of Sphaeroforma arctica JP610.</title>
        <authorList>
            <consortium name="The Broad Institute Genome Sequencing Platform"/>
            <person name="Russ C."/>
            <person name="Cuomo C."/>
            <person name="Young S.K."/>
            <person name="Zeng Q."/>
            <person name="Gargeya S."/>
            <person name="Alvarado L."/>
            <person name="Berlin A."/>
            <person name="Chapman S.B."/>
            <person name="Chen Z."/>
            <person name="Freedman E."/>
            <person name="Gellesch M."/>
            <person name="Goldberg J."/>
            <person name="Griggs A."/>
            <person name="Gujja S."/>
            <person name="Heilman E."/>
            <person name="Heiman D."/>
            <person name="Howarth C."/>
            <person name="Mehta T."/>
            <person name="Neiman D."/>
            <person name="Pearson M."/>
            <person name="Roberts A."/>
            <person name="Saif S."/>
            <person name="Shea T."/>
            <person name="Shenoy N."/>
            <person name="Sisk P."/>
            <person name="Stolte C."/>
            <person name="Sykes S."/>
            <person name="White J."/>
            <person name="Yandava C."/>
            <person name="Burger G."/>
            <person name="Gray M.W."/>
            <person name="Holland P.W.H."/>
            <person name="King N."/>
            <person name="Lang F.B.F."/>
            <person name="Roger A.J."/>
            <person name="Ruiz-Trillo I."/>
            <person name="Haas B."/>
            <person name="Nusbaum C."/>
            <person name="Birren B."/>
        </authorList>
    </citation>
    <scope>NUCLEOTIDE SEQUENCE [LARGE SCALE GENOMIC DNA]</scope>
    <source>
        <strain evidence="3 4">JP610</strain>
    </source>
</reference>
<dbReference type="SUPFAM" id="SSF48350">
    <property type="entry name" value="GTPase activation domain, GAP"/>
    <property type="match status" value="1"/>
</dbReference>
<dbReference type="InterPro" id="IPR036865">
    <property type="entry name" value="CRAL-TRIO_dom_sf"/>
</dbReference>
<evidence type="ECO:0000313" key="3">
    <source>
        <dbReference type="EMBL" id="KNC76746.1"/>
    </source>
</evidence>
<dbReference type="GO" id="GO:0005737">
    <property type="term" value="C:cytoplasm"/>
    <property type="evidence" value="ECO:0007669"/>
    <property type="project" value="TreeGrafter"/>
</dbReference>
<evidence type="ECO:0000259" key="2">
    <source>
        <dbReference type="PROSITE" id="PS50238"/>
    </source>
</evidence>
<proteinExistence type="predicted"/>
<dbReference type="RefSeq" id="XP_014150648.1">
    <property type="nucleotide sequence ID" value="XM_014295173.1"/>
</dbReference>
<gene>
    <name evidence="3" type="ORF">SARC_10768</name>
</gene>
<dbReference type="PANTHER" id="PTHR45808:SF2">
    <property type="entry name" value="RHO GTPASE-ACTIVATING PROTEIN 68F"/>
    <property type="match status" value="1"/>
</dbReference>
<dbReference type="GO" id="GO:0005096">
    <property type="term" value="F:GTPase activator activity"/>
    <property type="evidence" value="ECO:0007669"/>
    <property type="project" value="TreeGrafter"/>
</dbReference>
<dbReference type="Proteomes" id="UP000054560">
    <property type="component" value="Unassembled WGS sequence"/>
</dbReference>
<dbReference type="GO" id="GO:0007264">
    <property type="term" value="P:small GTPase-mediated signal transduction"/>
    <property type="evidence" value="ECO:0007669"/>
    <property type="project" value="TreeGrafter"/>
</dbReference>
<dbReference type="Gene3D" id="1.10.555.10">
    <property type="entry name" value="Rho GTPase activation protein"/>
    <property type="match status" value="1"/>
</dbReference>
<keyword evidence="4" id="KW-1185">Reference proteome</keyword>
<evidence type="ECO:0008006" key="5">
    <source>
        <dbReference type="Google" id="ProtNLM"/>
    </source>
</evidence>
<dbReference type="PROSITE" id="PS50238">
    <property type="entry name" value="RHOGAP"/>
    <property type="match status" value="1"/>
</dbReference>
<accession>A0A0L0FJU6</accession>
<dbReference type="CDD" id="cd00170">
    <property type="entry name" value="SEC14"/>
    <property type="match status" value="1"/>
</dbReference>
<dbReference type="STRING" id="667725.A0A0L0FJU6"/>
<organism evidence="3 4">
    <name type="scientific">Sphaeroforma arctica JP610</name>
    <dbReference type="NCBI Taxonomy" id="667725"/>
    <lineage>
        <taxon>Eukaryota</taxon>
        <taxon>Ichthyosporea</taxon>
        <taxon>Ichthyophonida</taxon>
        <taxon>Sphaeroforma</taxon>
    </lineage>
</organism>
<dbReference type="Gene3D" id="3.40.525.10">
    <property type="entry name" value="CRAL-TRIO lipid binding domain"/>
    <property type="match status" value="1"/>
</dbReference>
<dbReference type="eggNOG" id="KOG4406">
    <property type="taxonomic scope" value="Eukaryota"/>
</dbReference>
<dbReference type="Pfam" id="PF00620">
    <property type="entry name" value="RhoGAP"/>
    <property type="match status" value="1"/>
</dbReference>
<feature type="domain" description="CRAL-TRIO" evidence="1">
    <location>
        <begin position="1"/>
        <end position="141"/>
    </location>
</feature>
<dbReference type="InterPro" id="IPR001251">
    <property type="entry name" value="CRAL-TRIO_dom"/>
</dbReference>
<dbReference type="InterPro" id="IPR008936">
    <property type="entry name" value="Rho_GTPase_activation_prot"/>
</dbReference>
<protein>
    <recommendedName>
        <fullName evidence="5">Rho-GAP domain-containing protein</fullName>
    </recommendedName>
</protein>
<dbReference type="OrthoDB" id="19923at2759"/>
<dbReference type="SUPFAM" id="SSF52087">
    <property type="entry name" value="CRAL/TRIO domain"/>
    <property type="match status" value="1"/>
</dbReference>
<dbReference type="Pfam" id="PF13716">
    <property type="entry name" value="CRAL_TRIO_2"/>
    <property type="match status" value="1"/>
</dbReference>
<name>A0A0L0FJU6_9EUKA</name>
<dbReference type="AlphaFoldDB" id="A0A0L0FJU6"/>
<dbReference type="PROSITE" id="PS50191">
    <property type="entry name" value="CRAL_TRIO"/>
    <property type="match status" value="1"/>
</dbReference>
<dbReference type="PANTHER" id="PTHR45808">
    <property type="entry name" value="RHO GTPASE-ACTIVATING PROTEIN 68F"/>
    <property type="match status" value="1"/>
</dbReference>
<evidence type="ECO:0000259" key="1">
    <source>
        <dbReference type="PROSITE" id="PS50191"/>
    </source>
</evidence>